<accession>A0A556C4R3</accession>
<evidence type="ECO:0000313" key="1">
    <source>
        <dbReference type="EMBL" id="TSI12444.1"/>
    </source>
</evidence>
<dbReference type="RefSeq" id="WP_143924347.1">
    <property type="nucleotide sequence ID" value="NZ_VLTK01000017.1"/>
</dbReference>
<sequence>MNSSKNKGDRGEREVFALFEARLADQLVPGAQRGKNAGQPHDRGDLFVLDGFAVQVKYFKAPNLGGAVRQAAYGAAEQAANGFKDYGVGMSIIEGARKDSVRVLASYTPDMALVIPGVEPVADFGTISKLKAWIADDVGPHGYRTHPRRNRWAALTSDPVTIVGTFEAFEASYRALTESHTLPMTTHAKGETLESV</sequence>
<reference evidence="1 2" key="1">
    <citation type="submission" date="2019-07" db="EMBL/GenBank/DDBJ databases">
        <title>Draft genome sequence of Brevibacterium aurantiacum XU54 isolated from Xinjiang China.</title>
        <authorList>
            <person name="Xu X."/>
        </authorList>
    </citation>
    <scope>NUCLEOTIDE SEQUENCE [LARGE SCALE GENOMIC DNA]</scope>
    <source>
        <strain evidence="1 2">XU54</strain>
    </source>
</reference>
<dbReference type="EMBL" id="VLTK01000017">
    <property type="protein sequence ID" value="TSI12444.1"/>
    <property type="molecule type" value="Genomic_DNA"/>
</dbReference>
<keyword evidence="2" id="KW-1185">Reference proteome</keyword>
<gene>
    <name evidence="1" type="ORF">FO013_20125</name>
</gene>
<protein>
    <submittedName>
        <fullName evidence="1">Uncharacterized protein</fullName>
    </submittedName>
</protein>
<comment type="caution">
    <text evidence="1">The sequence shown here is derived from an EMBL/GenBank/DDBJ whole genome shotgun (WGS) entry which is preliminary data.</text>
</comment>
<proteinExistence type="predicted"/>
<organism evidence="1 2">
    <name type="scientific">Brevibacterium aurantiacum</name>
    <dbReference type="NCBI Taxonomy" id="273384"/>
    <lineage>
        <taxon>Bacteria</taxon>
        <taxon>Bacillati</taxon>
        <taxon>Actinomycetota</taxon>
        <taxon>Actinomycetes</taxon>
        <taxon>Micrococcales</taxon>
        <taxon>Brevibacteriaceae</taxon>
        <taxon>Brevibacterium</taxon>
    </lineage>
</organism>
<name>A0A556C4R3_BREAU</name>
<dbReference type="Proteomes" id="UP000316406">
    <property type="component" value="Unassembled WGS sequence"/>
</dbReference>
<evidence type="ECO:0000313" key="2">
    <source>
        <dbReference type="Proteomes" id="UP000316406"/>
    </source>
</evidence>
<dbReference type="AlphaFoldDB" id="A0A556C4R3"/>
<dbReference type="OrthoDB" id="5125484at2"/>